<organism evidence="2 3">
    <name type="scientific">Stieleria marina</name>
    <dbReference type="NCBI Taxonomy" id="1930275"/>
    <lineage>
        <taxon>Bacteria</taxon>
        <taxon>Pseudomonadati</taxon>
        <taxon>Planctomycetota</taxon>
        <taxon>Planctomycetia</taxon>
        <taxon>Pirellulales</taxon>
        <taxon>Pirellulaceae</taxon>
        <taxon>Stieleria</taxon>
    </lineage>
</organism>
<dbReference type="Proteomes" id="UP000319817">
    <property type="component" value="Chromosome"/>
</dbReference>
<accession>A0A517NXA2</accession>
<reference evidence="2 3" key="1">
    <citation type="submission" date="2019-02" db="EMBL/GenBank/DDBJ databases">
        <title>Deep-cultivation of Planctomycetes and their phenomic and genomic characterization uncovers novel biology.</title>
        <authorList>
            <person name="Wiegand S."/>
            <person name="Jogler M."/>
            <person name="Boedeker C."/>
            <person name="Pinto D."/>
            <person name="Vollmers J."/>
            <person name="Rivas-Marin E."/>
            <person name="Kohn T."/>
            <person name="Peeters S.H."/>
            <person name="Heuer A."/>
            <person name="Rast P."/>
            <person name="Oberbeckmann S."/>
            <person name="Bunk B."/>
            <person name="Jeske O."/>
            <person name="Meyerdierks A."/>
            <person name="Storesund J.E."/>
            <person name="Kallscheuer N."/>
            <person name="Luecker S."/>
            <person name="Lage O.M."/>
            <person name="Pohl T."/>
            <person name="Merkel B.J."/>
            <person name="Hornburger P."/>
            <person name="Mueller R.-W."/>
            <person name="Bruemmer F."/>
            <person name="Labrenz M."/>
            <person name="Spormann A.M."/>
            <person name="Op den Camp H."/>
            <person name="Overmann J."/>
            <person name="Amann R."/>
            <person name="Jetten M.S.M."/>
            <person name="Mascher T."/>
            <person name="Medema M.H."/>
            <person name="Devos D.P."/>
            <person name="Kaster A.-K."/>
            <person name="Ovreas L."/>
            <person name="Rohde M."/>
            <person name="Galperin M.Y."/>
            <person name="Jogler C."/>
        </authorList>
    </citation>
    <scope>NUCLEOTIDE SEQUENCE [LARGE SCALE GENOMIC DNA]</scope>
    <source>
        <strain evidence="2 3">K23_9</strain>
    </source>
</reference>
<feature type="domain" description="DUF1559" evidence="1">
    <location>
        <begin position="378"/>
        <end position="525"/>
    </location>
</feature>
<evidence type="ECO:0000313" key="2">
    <source>
        <dbReference type="EMBL" id="QDT11751.1"/>
    </source>
</evidence>
<dbReference type="PANTHER" id="PTHR30093">
    <property type="entry name" value="GENERAL SECRETION PATHWAY PROTEIN G"/>
    <property type="match status" value="1"/>
</dbReference>
<dbReference type="EMBL" id="CP036526">
    <property type="protein sequence ID" value="QDT11751.1"/>
    <property type="molecule type" value="Genomic_DNA"/>
</dbReference>
<dbReference type="InterPro" id="IPR011453">
    <property type="entry name" value="DUF1559"/>
</dbReference>
<dbReference type="OrthoDB" id="285651at2"/>
<name>A0A517NXA2_9BACT</name>
<dbReference type="RefSeq" id="WP_145419536.1">
    <property type="nucleotide sequence ID" value="NZ_CP036526.1"/>
</dbReference>
<sequence>MLCCTLPDHRRSLLSRCTTLSRLASSKDTALSDAVVRPQWKTAYLILLIAALLSASVAQSSVAQDGAARKKIGDQYIPVDGIAAGVLQPAKLMSCEATALYPLEIAEAWCLDNIGFSPRICDSVRVISATPGPSGPMAAVIVKLNQPFAIGDLNPQLVRADAVTEVDGLSCLPINGPPGVVVHQPDPKTIIVASTNYLETLVDAAGGGQPGQLAQLASNVSHDGHLAILLAIEPVRPMINGMLQAFANQLPPQLAPFTELPNLLDAILIRINLDDDQQGAQLAFLAVDDAAADKLETLLADATQMGRDIAMSQIQQNIRDQGVVPDATRAYADRMADRITTMLRPKRTGRRLVLSASPSQGLAAQGMLVALLMPAVSQARFAARGQRARNNLKQIGLAMHNYHSAYRKLPDAVSRDADGKALLSWRVHILPFIEQQALYEEFHLDEPWDSEHNLKLIPKMPDTYKHASMNTPPGQTVYQVPMGEGTMFHSEKPTRFRDVLDGLSNTIMVVETNADAAVQWTKPEDLKIDADNPSKSIGFLNNQASVLYGDGSVQNISENASAAEWSAKISRAGRD</sequence>
<dbReference type="PANTHER" id="PTHR30093:SF2">
    <property type="entry name" value="TYPE II SECRETION SYSTEM PROTEIN H"/>
    <property type="match status" value="1"/>
</dbReference>
<gene>
    <name evidence="2" type="ORF">K239x_37510</name>
</gene>
<dbReference type="SUPFAM" id="SSF54523">
    <property type="entry name" value="Pili subunits"/>
    <property type="match status" value="1"/>
</dbReference>
<dbReference type="InterPro" id="IPR045584">
    <property type="entry name" value="Pilin-like"/>
</dbReference>
<protein>
    <recommendedName>
        <fullName evidence="1">DUF1559 domain-containing protein</fullName>
    </recommendedName>
</protein>
<evidence type="ECO:0000259" key="1">
    <source>
        <dbReference type="Pfam" id="PF07596"/>
    </source>
</evidence>
<dbReference type="AlphaFoldDB" id="A0A517NXA2"/>
<dbReference type="Pfam" id="PF07596">
    <property type="entry name" value="SBP_bac_10"/>
    <property type="match status" value="1"/>
</dbReference>
<proteinExistence type="predicted"/>
<keyword evidence="3" id="KW-1185">Reference proteome</keyword>
<evidence type="ECO:0000313" key="3">
    <source>
        <dbReference type="Proteomes" id="UP000319817"/>
    </source>
</evidence>